<accession>A0A1G7Z7T0</accession>
<proteinExistence type="predicted"/>
<dbReference type="RefSeq" id="WP_091934946.1">
    <property type="nucleotide sequence ID" value="NZ_FNCY01000003.1"/>
</dbReference>
<name>A0A1G7Z7T0_9RHOO</name>
<sequence length="130" mass="14878">MRVLLRDNIEQEPLPGRVLQRAIGKNSASESKKMTVSFCRYAPESGPMEPHQHAEETVYIIEAKDGWVRKGPTKDCLNEKVMLAKDTVLHFDELEWHVFEYASGGFIDALCIYGQVDNIRPEDILRESSR</sequence>
<dbReference type="AlphaFoldDB" id="A0A1G7Z7T0"/>
<evidence type="ECO:0000313" key="1">
    <source>
        <dbReference type="EMBL" id="SDH04665.1"/>
    </source>
</evidence>
<organism evidence="1 2">
    <name type="scientific">Propionivibrio dicarboxylicus</name>
    <dbReference type="NCBI Taxonomy" id="83767"/>
    <lineage>
        <taxon>Bacteria</taxon>
        <taxon>Pseudomonadati</taxon>
        <taxon>Pseudomonadota</taxon>
        <taxon>Betaproteobacteria</taxon>
        <taxon>Rhodocyclales</taxon>
        <taxon>Rhodocyclaceae</taxon>
        <taxon>Propionivibrio</taxon>
    </lineage>
</organism>
<evidence type="ECO:0000313" key="2">
    <source>
        <dbReference type="Proteomes" id="UP000198607"/>
    </source>
</evidence>
<dbReference type="STRING" id="83767.SAMN05660652_01096"/>
<dbReference type="OrthoDB" id="2083387at2"/>
<evidence type="ECO:0008006" key="3">
    <source>
        <dbReference type="Google" id="ProtNLM"/>
    </source>
</evidence>
<gene>
    <name evidence="1" type="ORF">SAMN05660652_01096</name>
</gene>
<dbReference type="Proteomes" id="UP000198607">
    <property type="component" value="Unassembled WGS sequence"/>
</dbReference>
<keyword evidence="2" id="KW-1185">Reference proteome</keyword>
<protein>
    <recommendedName>
        <fullName evidence="3">Cupin domain-containing protein</fullName>
    </recommendedName>
</protein>
<reference evidence="1 2" key="1">
    <citation type="submission" date="2016-10" db="EMBL/GenBank/DDBJ databases">
        <authorList>
            <person name="de Groot N.N."/>
        </authorList>
    </citation>
    <scope>NUCLEOTIDE SEQUENCE [LARGE SCALE GENOMIC DNA]</scope>
    <source>
        <strain evidence="1 2">DSM 5885</strain>
    </source>
</reference>
<dbReference type="EMBL" id="FNCY01000003">
    <property type="protein sequence ID" value="SDH04665.1"/>
    <property type="molecule type" value="Genomic_DNA"/>
</dbReference>